<dbReference type="EMBL" id="CP052842">
    <property type="protein sequence ID" value="QJP86877.1"/>
    <property type="molecule type" value="Genomic_DNA"/>
</dbReference>
<keyword evidence="3" id="KW-1185">Reference proteome</keyword>
<gene>
    <name evidence="2" type="ORF">BSU_03385</name>
    <name evidence="1" type="ORF">HIR78_01980</name>
</gene>
<sequence>MSKDECQTYQGNACESEGCSRPVTHLCQYRKKWSRGMKPIFRINLSLADAPKAYDIFDEKENGNI</sequence>
<reference evidence="2 3" key="1">
    <citation type="journal article" date="1997" name="Nature">
        <title>The complete genome sequence of the Gram-positive bacterium Bacillus subtilis.</title>
        <authorList>
            <person name="Kunst F."/>
            <person name="Ogasawara N."/>
            <person name="Moszer I."/>
            <person name="Albertini A.M."/>
            <person name="Alloni G."/>
            <person name="Azevedo V."/>
            <person name="Bertero M.G."/>
            <person name="Bessieres P."/>
            <person name="Bolotin A."/>
            <person name="Borchert S."/>
            <person name="Borriss R."/>
            <person name="Boursier L."/>
            <person name="Brans A."/>
            <person name="Braun M."/>
            <person name="Brignell S.C."/>
            <person name="Bron S."/>
            <person name="Brouillet S."/>
            <person name="Bruschi C.V."/>
            <person name="Caldwell B."/>
            <person name="Capuano V."/>
            <person name="Carter N.M."/>
            <person name="Choi S.K."/>
            <person name="Codani J.J."/>
            <person name="Connerton I.F."/>
            <person name="Cummings N.J."/>
            <person name="Daniel R.A."/>
            <person name="Denizot F."/>
            <person name="Devine K.M."/>
            <person name="Dusterhoft A."/>
            <person name="Ehrlich S.D."/>
            <person name="Emmerson P.T."/>
            <person name="Entian K.D."/>
            <person name="Errington J."/>
            <person name="Fabret C."/>
            <person name="Ferrari E."/>
            <person name="Foulger D."/>
            <person name="Fritz C."/>
            <person name="Fujita M."/>
            <person name="Fujita Y."/>
            <person name="Fuma S."/>
            <person name="Galizzi A."/>
            <person name="Galleron N."/>
            <person name="Ghim S.Y."/>
            <person name="Glaser P."/>
            <person name="Goffeau A."/>
            <person name="Golightly E.J."/>
            <person name="Grandi G."/>
            <person name="Guiseppi G."/>
            <person name="Guy B.J."/>
            <person name="Haga K."/>
            <person name="Haiech J."/>
            <person name="Harwood C.R."/>
            <person name="Henaut A."/>
            <person name="Hilbert H."/>
            <person name="Holsappel S."/>
            <person name="Hosono S."/>
            <person name="Hullo M.F."/>
            <person name="Itaya M."/>
            <person name="Jones L."/>
            <person name="Joris B."/>
            <person name="Karamata D."/>
            <person name="Kasahara Y."/>
            <person name="Klaerr-Blanchard M."/>
            <person name="Klein C."/>
            <person name="Kobayashi Y."/>
            <person name="Koetter P."/>
            <person name="Koningstein G."/>
            <person name="Krogh S."/>
            <person name="Kumano M."/>
            <person name="Kurita K."/>
            <person name="Lapidus A."/>
            <person name="Lardinois S."/>
            <person name="Lauber J."/>
            <person name="Lazarevic V."/>
            <person name="Lee S.M."/>
            <person name="Levine A."/>
            <person name="Liu H."/>
            <person name="Masuda S."/>
            <person name="Mauel C."/>
            <person name="Medigue C."/>
            <person name="Medina N."/>
            <person name="Mellado R.P."/>
            <person name="Mizuno M."/>
            <person name="Moestl D."/>
            <person name="Nakai S."/>
            <person name="Noback M."/>
            <person name="Noone D."/>
            <person name="O'Reilly M."/>
            <person name="Ogawa K."/>
            <person name="Ogiwara A."/>
            <person name="Oudega B."/>
            <person name="Park S.H."/>
            <person name="Parro V."/>
            <person name="Pohl T.M."/>
            <person name="Portetelle D."/>
            <person name="Porwollik S."/>
            <person name="Prescott A.M."/>
            <person name="Presecan E."/>
            <person name="Pujic P."/>
            <person name="Purnelle B."/>
            <person name="Rapoport G."/>
            <person name="Rey M."/>
            <person name="Reynolds S."/>
            <person name="Rieger M."/>
            <person name="Rivolta C."/>
            <person name="Rocha E."/>
            <person name="Roche B."/>
            <person name="Rose M."/>
            <person name="Sadaie Y."/>
            <person name="Sato T."/>
            <person name="Scanlan E."/>
            <person name="Schleich S."/>
            <person name="Schroeter R."/>
            <person name="Scoffone F."/>
            <person name="Sekiguchi J."/>
            <person name="Sekowska A."/>
            <person name="Seror S.J."/>
            <person name="Serror P."/>
            <person name="Shin B.S."/>
            <person name="Soldo B."/>
            <person name="Sorokin A."/>
            <person name="Tacconi E."/>
            <person name="Takagi T."/>
            <person name="Takahashi H."/>
            <person name="Takemaru K."/>
            <person name="Takeuchi M."/>
            <person name="Tamakoshi A."/>
            <person name="Tanaka T."/>
            <person name="Terpstra P."/>
            <person name="Tognoni A."/>
            <person name="Tosato V."/>
            <person name="Uchiyama S."/>
            <person name="Vandenbol M."/>
            <person name="Vannier F."/>
            <person name="Vassarotti A."/>
            <person name="Viari A."/>
            <person name="Wambutt R."/>
            <person name="Wedler E."/>
            <person name="Wedler H."/>
            <person name="Weitzenegger T."/>
            <person name="Winters P."/>
            <person name="Wipat A."/>
            <person name="Yamamoto H."/>
            <person name="Yamane K."/>
            <person name="Yasumoto K."/>
            <person name="Yata K."/>
            <person name="Yoshida K."/>
            <person name="Yoshikawa H.F."/>
            <person name="Zumstein E."/>
            <person name="Yoshikawa H."/>
            <person name="Danchin A."/>
        </authorList>
    </citation>
    <scope>NUCLEOTIDE SEQUENCE [LARGE SCALE GENOMIC DNA]</scope>
    <source>
        <strain evidence="2 3">168</strain>
    </source>
</reference>
<accession>A0A2K4Z9F2</accession>
<evidence type="ECO:0000313" key="2">
    <source>
        <dbReference type="EMBL" id="SOX90541.1"/>
    </source>
</evidence>
<evidence type="ECO:0000313" key="3">
    <source>
        <dbReference type="Proteomes" id="UP000001570"/>
    </source>
</evidence>
<reference evidence="2" key="5">
    <citation type="submission" date="2013-01" db="EMBL/GenBank/DDBJ databases">
        <authorList>
            <consortium name="AMAbiotics and Genoscope"/>
            <person name="Genoscope - C.E.A."/>
        </authorList>
    </citation>
    <scope>NUCLEOTIDE SEQUENCE</scope>
    <source>
        <strain evidence="2">168</strain>
    </source>
</reference>
<reference evidence="2" key="4">
    <citation type="journal article" date="2013" name="Microbiology">
        <title>An updated metabolic view of the Bacillus subtilis 168 genome.</title>
        <authorList>
            <person name="Belda E."/>
            <person name="Sekowska A."/>
            <person name="Le Fevre F."/>
            <person name="Mornico D."/>
            <person name="Morgat A."/>
            <person name="Ouzounis C."/>
            <person name="Vallenet D."/>
            <person name="Medigue C."/>
            <person name="Danchin A."/>
        </authorList>
    </citation>
    <scope>NUCLEOTIDE SEQUENCE</scope>
    <source>
        <strain evidence="2">168</strain>
    </source>
</reference>
<dbReference type="RefSeq" id="WP_119122841.1">
    <property type="nucleotide sequence ID" value="NC_000964.3"/>
</dbReference>
<dbReference type="Proteomes" id="UP000001570">
    <property type="component" value="Chromosome"/>
</dbReference>
<dbReference type="GeneID" id="37862795"/>
<reference evidence="2" key="2">
    <citation type="journal article" date="2009" name="Microbiology">
        <title>From a consortium sequence to a unified sequence: the Bacillus subtilis 168 reference genome a decade later.</title>
        <authorList>
            <person name="Barbe V."/>
            <person name="Cruveiller S."/>
            <person name="Kunst F."/>
            <person name="Lenoble P."/>
            <person name="Meurice G."/>
            <person name="Sekowska A."/>
            <person name="Vallenet D."/>
            <person name="Wang T."/>
            <person name="Moszer I."/>
            <person name="Medigue C."/>
            <person name="Danchin A."/>
        </authorList>
    </citation>
    <scope>NUCLEOTIDE SEQUENCE</scope>
    <source>
        <strain evidence="2">168</strain>
    </source>
</reference>
<organism evidence="2 3">
    <name type="scientific">Bacillus subtilis (strain 168)</name>
    <dbReference type="NCBI Taxonomy" id="224308"/>
    <lineage>
        <taxon>Bacteria</taxon>
        <taxon>Bacillati</taxon>
        <taxon>Bacillota</taxon>
        <taxon>Bacilli</taxon>
        <taxon>Bacillales</taxon>
        <taxon>Bacillaceae</taxon>
        <taxon>Bacillus</taxon>
    </lineage>
</organism>
<reference evidence="2" key="3">
    <citation type="submission" date="2009-01" db="EMBL/GenBank/DDBJ databases">
        <authorList>
            <consortium name="Institut Pasteur and Genoscope"/>
            <person name="Genoscope - C.E.A."/>
        </authorList>
    </citation>
    <scope>NUCLEOTIDE SEQUENCE</scope>
    <source>
        <strain evidence="2">168</strain>
    </source>
</reference>
<proteinExistence type="predicted"/>
<dbReference type="OrthoDB" id="9856378at2"/>
<dbReference type="AlphaFoldDB" id="A0A2K4Z9F2"/>
<reference evidence="1" key="7">
    <citation type="submission" date="2020-04" db="EMBL/GenBank/DDBJ databases">
        <title>Phage recombination drives evolution of spore-forming Bacilli.</title>
        <authorList>
            <person name="Dragos A."/>
            <person name="Kovacs A.T."/>
        </authorList>
    </citation>
    <scope>NUCLEOTIDE SEQUENCE</scope>
    <source>
        <strain evidence="1">168</strain>
    </source>
</reference>
<evidence type="ECO:0000313" key="1">
    <source>
        <dbReference type="EMBL" id="QJP86877.1"/>
    </source>
</evidence>
<reference evidence="2" key="6">
    <citation type="journal article" date="2018" name="Microb. Biotechnol.">
        <title>Bacillus subtilis, the model Gram-positive bacterium: 20 years of annotation refinement.</title>
        <authorList>
            <person name="Borriss R."/>
            <person name="Danchin A."/>
            <person name="Harwood C.R."/>
            <person name="Medigue C."/>
            <person name="Rocha E.P.C."/>
            <person name="Sekowska A."/>
            <person name="Vallenet D."/>
        </authorList>
    </citation>
    <scope>NUCLEOTIDE SEQUENCE</scope>
    <source>
        <strain evidence="2">168</strain>
    </source>
</reference>
<reference evidence="2" key="8">
    <citation type="journal article" date="2023" name="Microb. Biotechnol.">
        <title>A model industrial workhorse: Bacillus subtilis strain 168 and its genome after a quarter of a century.</title>
        <authorList>
            <person name="Bremer E."/>
            <person name="Calteau A."/>
            <person name="Danchin A."/>
            <person name="Harwood C."/>
            <person name="Helmann J.D."/>
            <person name="Medigue C."/>
            <person name="Palsson B.O."/>
            <person name="Sekowska A."/>
            <person name="Vallenet D."/>
            <person name="Zuniga A."/>
            <person name="Zuniga C."/>
        </authorList>
    </citation>
    <scope>NUCLEOTIDE SEQUENCE</scope>
    <source>
        <strain evidence="2">168</strain>
    </source>
</reference>
<dbReference type="EnsemblBacteria" id="SOX90541">
    <property type="protein sequence ID" value="SOX90541"/>
    <property type="gene ID" value="BSU_03385"/>
</dbReference>
<name>A0A2K4Z9F2_BACSU</name>
<dbReference type="RefSeq" id="YP_009513942.1">
    <property type="nucleotide sequence ID" value="NC_000964.3"/>
</dbReference>
<dbReference type="EMBL" id="AL009126">
    <property type="protein sequence ID" value="SOX90541.1"/>
    <property type="molecule type" value="Genomic_DNA"/>
</dbReference>
<protein>
    <submittedName>
        <fullName evidence="2">Uncharacterized protein</fullName>
    </submittedName>
</protein>